<dbReference type="PROSITE" id="PS01229">
    <property type="entry name" value="COF_2"/>
    <property type="match status" value="1"/>
</dbReference>
<dbReference type="InterPro" id="IPR000150">
    <property type="entry name" value="Cof"/>
</dbReference>
<dbReference type="SFLD" id="SFLDG01140">
    <property type="entry name" value="C2.B:_Phosphomannomutase_and_P"/>
    <property type="match status" value="1"/>
</dbReference>
<dbReference type="Gene3D" id="3.30.1240.10">
    <property type="match status" value="1"/>
</dbReference>
<name>A0A917N5G8_9ENTE</name>
<reference evidence="1" key="2">
    <citation type="submission" date="2020-09" db="EMBL/GenBank/DDBJ databases">
        <authorList>
            <person name="Sun Q."/>
            <person name="Sedlacek I."/>
        </authorList>
    </citation>
    <scope>NUCLEOTIDE SEQUENCE</scope>
    <source>
        <strain evidence="1">CCM 8433</strain>
    </source>
</reference>
<dbReference type="NCBIfam" id="TIGR01484">
    <property type="entry name" value="HAD-SF-IIB"/>
    <property type="match status" value="1"/>
</dbReference>
<proteinExistence type="predicted"/>
<dbReference type="GO" id="GO:0000287">
    <property type="term" value="F:magnesium ion binding"/>
    <property type="evidence" value="ECO:0007669"/>
    <property type="project" value="TreeGrafter"/>
</dbReference>
<evidence type="ECO:0000313" key="1">
    <source>
        <dbReference type="EMBL" id="GGI66725.1"/>
    </source>
</evidence>
<comment type="caution">
    <text evidence="1">The sequence shown here is derived from an EMBL/GenBank/DDBJ whole genome shotgun (WGS) entry which is preliminary data.</text>
</comment>
<dbReference type="AlphaFoldDB" id="A0A917N5G8"/>
<dbReference type="Gene3D" id="3.40.50.1000">
    <property type="entry name" value="HAD superfamily/HAD-like"/>
    <property type="match status" value="1"/>
</dbReference>
<dbReference type="PANTHER" id="PTHR10000:SF8">
    <property type="entry name" value="HAD SUPERFAMILY HYDROLASE-LIKE, TYPE 3"/>
    <property type="match status" value="1"/>
</dbReference>
<gene>
    <name evidence="1" type="ORF">GCM10011482_23790</name>
</gene>
<dbReference type="InterPro" id="IPR036412">
    <property type="entry name" value="HAD-like_sf"/>
</dbReference>
<organism evidence="1 2">
    <name type="scientific">Enterococcus alcedinis</name>
    <dbReference type="NCBI Taxonomy" id="1274384"/>
    <lineage>
        <taxon>Bacteria</taxon>
        <taxon>Bacillati</taxon>
        <taxon>Bacillota</taxon>
        <taxon>Bacilli</taxon>
        <taxon>Lactobacillales</taxon>
        <taxon>Enterococcaceae</taxon>
        <taxon>Enterococcus</taxon>
    </lineage>
</organism>
<dbReference type="SUPFAM" id="SSF56784">
    <property type="entry name" value="HAD-like"/>
    <property type="match status" value="1"/>
</dbReference>
<dbReference type="Proteomes" id="UP000622610">
    <property type="component" value="Unassembled WGS sequence"/>
</dbReference>
<evidence type="ECO:0000313" key="2">
    <source>
        <dbReference type="Proteomes" id="UP000622610"/>
    </source>
</evidence>
<reference evidence="1" key="1">
    <citation type="journal article" date="2014" name="Int. J. Syst. Evol. Microbiol.">
        <title>Complete genome sequence of Corynebacterium casei LMG S-19264T (=DSM 44701T), isolated from a smear-ripened cheese.</title>
        <authorList>
            <consortium name="US DOE Joint Genome Institute (JGI-PGF)"/>
            <person name="Walter F."/>
            <person name="Albersmeier A."/>
            <person name="Kalinowski J."/>
            <person name="Ruckert C."/>
        </authorList>
    </citation>
    <scope>NUCLEOTIDE SEQUENCE</scope>
    <source>
        <strain evidence="1">CCM 8433</strain>
    </source>
</reference>
<dbReference type="SFLD" id="SFLDS00003">
    <property type="entry name" value="Haloacid_Dehalogenase"/>
    <property type="match status" value="1"/>
</dbReference>
<sequence>MTIKAIVLDIDGTLLADNKEMRASTITSLKTAQENGIKVLLASGRPHRGMESLADALELDKHEGFVVSYNGAKVTNWQTKEVIFNQALTAEEGRAILEHLKQFDVIPMIEKDAYMFVNDVFNNRLQLPELGDFNIIEYESRGGNFKLQEIDDLAQHVDFELNKILIAGQPEYLAMQHEKIYAPFVNQANAAFSAPFYYEMTAKGIDKARALKETLQPLGIEAHHIIAFGDGENDLTMLKYAGTGVVMENANDKVKQHADFITASNNQDGIYQALKKYLPELIN</sequence>
<keyword evidence="2" id="KW-1185">Reference proteome</keyword>
<dbReference type="Pfam" id="PF08282">
    <property type="entry name" value="Hydrolase_3"/>
    <property type="match status" value="1"/>
</dbReference>
<dbReference type="PANTHER" id="PTHR10000">
    <property type="entry name" value="PHOSPHOSERINE PHOSPHATASE"/>
    <property type="match status" value="1"/>
</dbReference>
<dbReference type="PROSITE" id="PS01228">
    <property type="entry name" value="COF_1"/>
    <property type="match status" value="1"/>
</dbReference>
<dbReference type="InterPro" id="IPR006379">
    <property type="entry name" value="HAD-SF_hydro_IIB"/>
</dbReference>
<dbReference type="InterPro" id="IPR023214">
    <property type="entry name" value="HAD_sf"/>
</dbReference>
<dbReference type="GO" id="GO:0005829">
    <property type="term" value="C:cytosol"/>
    <property type="evidence" value="ECO:0007669"/>
    <property type="project" value="TreeGrafter"/>
</dbReference>
<protein>
    <submittedName>
        <fullName evidence="1">Haloacid dehalogenase</fullName>
    </submittedName>
</protein>
<dbReference type="SFLD" id="SFLDG01144">
    <property type="entry name" value="C2.B.4:_PGP_Like"/>
    <property type="match status" value="1"/>
</dbReference>
<dbReference type="NCBIfam" id="TIGR00099">
    <property type="entry name" value="Cof-subfamily"/>
    <property type="match status" value="1"/>
</dbReference>
<dbReference type="GO" id="GO:0016791">
    <property type="term" value="F:phosphatase activity"/>
    <property type="evidence" value="ECO:0007669"/>
    <property type="project" value="TreeGrafter"/>
</dbReference>
<dbReference type="EMBL" id="BMDT01000015">
    <property type="protein sequence ID" value="GGI66725.1"/>
    <property type="molecule type" value="Genomic_DNA"/>
</dbReference>
<dbReference type="RefSeq" id="WP_188368543.1">
    <property type="nucleotide sequence ID" value="NZ_BMDT01000015.1"/>
</dbReference>
<accession>A0A917N5G8</accession>
<dbReference type="CDD" id="cd07516">
    <property type="entry name" value="HAD_Pase"/>
    <property type="match status" value="1"/>
</dbReference>